<keyword evidence="6 7" id="KW-0472">Membrane</keyword>
<evidence type="ECO:0000259" key="8">
    <source>
        <dbReference type="PROSITE" id="PS50928"/>
    </source>
</evidence>
<evidence type="ECO:0000256" key="4">
    <source>
        <dbReference type="ARBA" id="ARBA00022692"/>
    </source>
</evidence>
<evidence type="ECO:0000256" key="3">
    <source>
        <dbReference type="ARBA" id="ARBA00022475"/>
    </source>
</evidence>
<keyword evidence="2 7" id="KW-0813">Transport</keyword>
<dbReference type="GO" id="GO:0071916">
    <property type="term" value="F:dipeptide transmembrane transporter activity"/>
    <property type="evidence" value="ECO:0007669"/>
    <property type="project" value="TreeGrafter"/>
</dbReference>
<feature type="transmembrane region" description="Helical" evidence="7">
    <location>
        <begin position="35"/>
        <end position="56"/>
    </location>
</feature>
<evidence type="ECO:0000256" key="5">
    <source>
        <dbReference type="ARBA" id="ARBA00022989"/>
    </source>
</evidence>
<feature type="transmembrane region" description="Helical" evidence="7">
    <location>
        <begin position="299"/>
        <end position="325"/>
    </location>
</feature>
<dbReference type="Pfam" id="PF00528">
    <property type="entry name" value="BPD_transp_1"/>
    <property type="match status" value="1"/>
</dbReference>
<dbReference type="AlphaFoldDB" id="A0A1H9TEG9"/>
<dbReference type="SUPFAM" id="SSF161098">
    <property type="entry name" value="MetI-like"/>
    <property type="match status" value="1"/>
</dbReference>
<proteinExistence type="inferred from homology"/>
<comment type="similarity">
    <text evidence="7">Belongs to the binding-protein-dependent transport system permease family.</text>
</comment>
<keyword evidence="5 7" id="KW-1133">Transmembrane helix</keyword>
<dbReference type="STRING" id="64702.SAMN05443377_12145"/>
<evidence type="ECO:0000313" key="9">
    <source>
        <dbReference type="EMBL" id="SER95229.1"/>
    </source>
</evidence>
<dbReference type="PROSITE" id="PS50928">
    <property type="entry name" value="ABC_TM1"/>
    <property type="match status" value="1"/>
</dbReference>
<evidence type="ECO:0000256" key="2">
    <source>
        <dbReference type="ARBA" id="ARBA00022448"/>
    </source>
</evidence>
<keyword evidence="10" id="KW-1185">Reference proteome</keyword>
<dbReference type="Proteomes" id="UP000198815">
    <property type="component" value="Unassembled WGS sequence"/>
</dbReference>
<feature type="transmembrane region" description="Helical" evidence="7">
    <location>
        <begin position="126"/>
        <end position="148"/>
    </location>
</feature>
<evidence type="ECO:0000256" key="1">
    <source>
        <dbReference type="ARBA" id="ARBA00004651"/>
    </source>
</evidence>
<keyword evidence="3" id="KW-1003">Cell membrane</keyword>
<dbReference type="InterPro" id="IPR045621">
    <property type="entry name" value="BPD_transp_1_N"/>
</dbReference>
<gene>
    <name evidence="9" type="ORF">SAMN05443377_12145</name>
</gene>
<dbReference type="RefSeq" id="WP_143052879.1">
    <property type="nucleotide sequence ID" value="NZ_FOGZ01000021.1"/>
</dbReference>
<feature type="transmembrane region" description="Helical" evidence="7">
    <location>
        <begin position="160"/>
        <end position="182"/>
    </location>
</feature>
<dbReference type="PANTHER" id="PTHR43163:SF6">
    <property type="entry name" value="DIPEPTIDE TRANSPORT SYSTEM PERMEASE PROTEIN DPPB-RELATED"/>
    <property type="match status" value="1"/>
</dbReference>
<dbReference type="InterPro" id="IPR000515">
    <property type="entry name" value="MetI-like"/>
</dbReference>
<feature type="transmembrane region" description="Helical" evidence="7">
    <location>
        <begin position="194"/>
        <end position="214"/>
    </location>
</feature>
<dbReference type="Pfam" id="PF19300">
    <property type="entry name" value="BPD_transp_1_N"/>
    <property type="match status" value="1"/>
</dbReference>
<accession>A0A1H9TEG9</accession>
<name>A0A1H9TEG9_9ACTN</name>
<dbReference type="InterPro" id="IPR035906">
    <property type="entry name" value="MetI-like_sf"/>
</dbReference>
<dbReference type="Gene3D" id="1.10.3720.10">
    <property type="entry name" value="MetI-like"/>
    <property type="match status" value="1"/>
</dbReference>
<evidence type="ECO:0000256" key="7">
    <source>
        <dbReference type="RuleBase" id="RU363032"/>
    </source>
</evidence>
<evidence type="ECO:0000313" key="10">
    <source>
        <dbReference type="Proteomes" id="UP000198815"/>
    </source>
</evidence>
<feature type="domain" description="ABC transmembrane type-1" evidence="8">
    <location>
        <begin position="122"/>
        <end position="322"/>
    </location>
</feature>
<sequence>MTTTVETAVSPLAVPLAGERRSGHGALAFLVARRVLAGVLVLWAAITATFLAIQLAPGDTVSLLLGENRDDPVLRAQTIERWGLNQPLWVQYLTYLRRIPSGDLGISYTLRQPVAHLIAINAGPTFTLAAVAAAGAIVIAILGALIVTSPVHWLRPLVSGYELIMVSAPSFWLAIVLLWLFSFELGWFSIVKQGSWQALVLPAASLALPIGAYLSQLLVSGIDRAMEQPFIITTRARGSSLLAARIQHALRHAALPALHMLGLIVGSLLGGAVIVEQVFGRVGLGQLLVDAVKVKDMPLILGVTLVTTAVFVAASTVVDILGTLIDPRTKGNLR</sequence>
<feature type="transmembrane region" description="Helical" evidence="7">
    <location>
        <begin position="257"/>
        <end position="279"/>
    </location>
</feature>
<reference evidence="9 10" key="1">
    <citation type="submission" date="2016-10" db="EMBL/GenBank/DDBJ databases">
        <authorList>
            <person name="de Groot N.N."/>
        </authorList>
    </citation>
    <scope>NUCLEOTIDE SEQUENCE [LARGE SCALE GENOMIC DNA]</scope>
    <source>
        <strain evidence="9 10">DSM 16859</strain>
    </source>
</reference>
<comment type="subcellular location">
    <subcellularLocation>
        <location evidence="1 7">Cell membrane</location>
        <topology evidence="1 7">Multi-pass membrane protein</topology>
    </subcellularLocation>
</comment>
<protein>
    <submittedName>
        <fullName evidence="9">Peptide/nickel transport system permease protein</fullName>
    </submittedName>
</protein>
<organism evidence="9 10">
    <name type="scientific">Propionibacterium cyclohexanicum</name>
    <dbReference type="NCBI Taxonomy" id="64702"/>
    <lineage>
        <taxon>Bacteria</taxon>
        <taxon>Bacillati</taxon>
        <taxon>Actinomycetota</taxon>
        <taxon>Actinomycetes</taxon>
        <taxon>Propionibacteriales</taxon>
        <taxon>Propionibacteriaceae</taxon>
        <taxon>Propionibacterium</taxon>
    </lineage>
</organism>
<dbReference type="GO" id="GO:0005886">
    <property type="term" value="C:plasma membrane"/>
    <property type="evidence" value="ECO:0007669"/>
    <property type="project" value="UniProtKB-SubCell"/>
</dbReference>
<dbReference type="PANTHER" id="PTHR43163">
    <property type="entry name" value="DIPEPTIDE TRANSPORT SYSTEM PERMEASE PROTEIN DPPB-RELATED"/>
    <property type="match status" value="1"/>
</dbReference>
<dbReference type="EMBL" id="FOGZ01000021">
    <property type="protein sequence ID" value="SER95229.1"/>
    <property type="molecule type" value="Genomic_DNA"/>
</dbReference>
<keyword evidence="4 7" id="KW-0812">Transmembrane</keyword>
<dbReference type="OrthoDB" id="147688at2"/>
<evidence type="ECO:0000256" key="6">
    <source>
        <dbReference type="ARBA" id="ARBA00023136"/>
    </source>
</evidence>